<gene>
    <name evidence="4" type="ORF">GCM10009838_09110</name>
</gene>
<proteinExistence type="predicted"/>
<reference evidence="5" key="1">
    <citation type="journal article" date="2019" name="Int. J. Syst. Evol. Microbiol.">
        <title>The Global Catalogue of Microorganisms (GCM) 10K type strain sequencing project: providing services to taxonomists for standard genome sequencing and annotation.</title>
        <authorList>
            <consortium name="The Broad Institute Genomics Platform"/>
            <consortium name="The Broad Institute Genome Sequencing Center for Infectious Disease"/>
            <person name="Wu L."/>
            <person name="Ma J."/>
        </authorList>
    </citation>
    <scope>NUCLEOTIDE SEQUENCE [LARGE SCALE GENOMIC DNA]</scope>
    <source>
        <strain evidence="5">JCM 16013</strain>
    </source>
</reference>
<evidence type="ECO:0000313" key="5">
    <source>
        <dbReference type="Proteomes" id="UP001499854"/>
    </source>
</evidence>
<dbReference type="EMBL" id="BAAAQM010000003">
    <property type="protein sequence ID" value="GAA1955591.1"/>
    <property type="molecule type" value="Genomic_DNA"/>
</dbReference>
<dbReference type="Proteomes" id="UP001499854">
    <property type="component" value="Unassembled WGS sequence"/>
</dbReference>
<dbReference type="PANTHER" id="PTHR43861:SF1">
    <property type="entry name" value="TRANS-ACONITATE 2-METHYLTRANSFERASE"/>
    <property type="match status" value="1"/>
</dbReference>
<keyword evidence="5" id="KW-1185">Reference proteome</keyword>
<evidence type="ECO:0000313" key="4">
    <source>
        <dbReference type="EMBL" id="GAA1955591.1"/>
    </source>
</evidence>
<dbReference type="PANTHER" id="PTHR43861">
    <property type="entry name" value="TRANS-ACONITATE 2-METHYLTRANSFERASE-RELATED"/>
    <property type="match status" value="1"/>
</dbReference>
<accession>A0ABP5C1Z8</accession>
<dbReference type="InterPro" id="IPR029063">
    <property type="entry name" value="SAM-dependent_MTases_sf"/>
</dbReference>
<sequence length="248" mass="27240">MMLNDTFTDDDAAELYDVENPWDRVGFPHDRFFSDAVAGAESVLDVGCGTGSMLHVARDEGHAGRLVGVDPDAAMLKRARRRDDVEWVLGTAAGLRYDGEFALATMASNAFQCLADEDDLRDSLVAIRRALRAGGGFVFGTRHLWARAWEDWNPADGGTVTLPDGRSLRGWHEVERVEGPLVTFSETVARPDGTPLRVSRTTLRFHVPETLNGFLRDAGFAVEHQFGDWGRGPLTAGSREIITIARAQ</sequence>
<organism evidence="4 5">
    <name type="scientific">Catenulispora subtropica</name>
    <dbReference type="NCBI Taxonomy" id="450798"/>
    <lineage>
        <taxon>Bacteria</taxon>
        <taxon>Bacillati</taxon>
        <taxon>Actinomycetota</taxon>
        <taxon>Actinomycetes</taxon>
        <taxon>Catenulisporales</taxon>
        <taxon>Catenulisporaceae</taxon>
        <taxon>Catenulispora</taxon>
    </lineage>
</organism>
<feature type="domain" description="Methyltransferase" evidence="3">
    <location>
        <begin position="43"/>
        <end position="135"/>
    </location>
</feature>
<keyword evidence="1 4" id="KW-0489">Methyltransferase</keyword>
<dbReference type="GO" id="GO:0008168">
    <property type="term" value="F:methyltransferase activity"/>
    <property type="evidence" value="ECO:0007669"/>
    <property type="project" value="UniProtKB-KW"/>
</dbReference>
<dbReference type="InterPro" id="IPR041698">
    <property type="entry name" value="Methyltransf_25"/>
</dbReference>
<protein>
    <submittedName>
        <fullName evidence="4">Class I SAM-dependent methyltransferase</fullName>
    </submittedName>
</protein>
<dbReference type="GO" id="GO:0032259">
    <property type="term" value="P:methylation"/>
    <property type="evidence" value="ECO:0007669"/>
    <property type="project" value="UniProtKB-KW"/>
</dbReference>
<name>A0ABP5C1Z8_9ACTN</name>
<evidence type="ECO:0000256" key="1">
    <source>
        <dbReference type="ARBA" id="ARBA00022603"/>
    </source>
</evidence>
<dbReference type="Gene3D" id="3.40.50.150">
    <property type="entry name" value="Vaccinia Virus protein VP39"/>
    <property type="match status" value="1"/>
</dbReference>
<dbReference type="Pfam" id="PF13649">
    <property type="entry name" value="Methyltransf_25"/>
    <property type="match status" value="1"/>
</dbReference>
<dbReference type="SUPFAM" id="SSF53335">
    <property type="entry name" value="S-adenosyl-L-methionine-dependent methyltransferases"/>
    <property type="match status" value="1"/>
</dbReference>
<keyword evidence="2" id="KW-0808">Transferase</keyword>
<comment type="caution">
    <text evidence="4">The sequence shown here is derived from an EMBL/GenBank/DDBJ whole genome shotgun (WGS) entry which is preliminary data.</text>
</comment>
<dbReference type="CDD" id="cd02440">
    <property type="entry name" value="AdoMet_MTases"/>
    <property type="match status" value="1"/>
</dbReference>
<evidence type="ECO:0000259" key="3">
    <source>
        <dbReference type="Pfam" id="PF13649"/>
    </source>
</evidence>
<evidence type="ECO:0000256" key="2">
    <source>
        <dbReference type="ARBA" id="ARBA00022679"/>
    </source>
</evidence>